<feature type="compositionally biased region" description="Low complexity" evidence="4">
    <location>
        <begin position="111"/>
        <end position="222"/>
    </location>
</feature>
<feature type="region of interest" description="Disordered" evidence="4">
    <location>
        <begin position="111"/>
        <end position="253"/>
    </location>
</feature>
<sequence length="253" mass="25487">MASPPRPEQQGGEAFGVDVAQVSRQLSWVLRRGARQSGVRIDKEGWVQVADLLECKYFDSLAEEKILHVIAASNKQKERYELRRSSWGAGKDVRAIWRDEDPILRGDAVKAGGRAARRAGPSPLAGAAPPPSLCSTSSGGVSGACSSGRSECSSAREPPAPIASPAAAGSARAGYQAASAEPAPSAATPAEPPAEGAPTARGAPVGAASAPARAAGQAPASPLNAGRCATAAGSCGRDASTRCPPSGPASSSR</sequence>
<evidence type="ECO:0000256" key="3">
    <source>
        <dbReference type="ARBA" id="ARBA00047949"/>
    </source>
</evidence>
<evidence type="ECO:0000256" key="1">
    <source>
        <dbReference type="ARBA" id="ARBA00003343"/>
    </source>
</evidence>
<dbReference type="PANTHER" id="PTHR12684">
    <property type="entry name" value="PUTATIVE PHOSPHOTRANSFERASE"/>
    <property type="match status" value="1"/>
</dbReference>
<evidence type="ECO:0000256" key="4">
    <source>
        <dbReference type="SAM" id="MobiDB-lite"/>
    </source>
</evidence>
<keyword evidence="6" id="KW-1185">Reference proteome</keyword>
<dbReference type="Proteomes" id="UP001189429">
    <property type="component" value="Unassembled WGS sequence"/>
</dbReference>
<dbReference type="PANTHER" id="PTHR12684:SF2">
    <property type="entry name" value="TRNA 2'-PHOSPHOTRANSFERASE 1"/>
    <property type="match status" value="1"/>
</dbReference>
<dbReference type="Pfam" id="PF01885">
    <property type="entry name" value="PTS_2-RNA"/>
    <property type="match status" value="1"/>
</dbReference>
<dbReference type="Gene3D" id="1.10.10.970">
    <property type="entry name" value="RNA 2'-phosphotransferase, Tpt1/KptA family, N-terminal domain"/>
    <property type="match status" value="1"/>
</dbReference>
<dbReference type="SUPFAM" id="SSF56399">
    <property type="entry name" value="ADP-ribosylation"/>
    <property type="match status" value="1"/>
</dbReference>
<dbReference type="EC" id="2.7.1.160" evidence="2"/>
<dbReference type="EMBL" id="CAUYUJ010005876">
    <property type="protein sequence ID" value="CAK0815269.1"/>
    <property type="molecule type" value="Genomic_DNA"/>
</dbReference>
<evidence type="ECO:0000256" key="2">
    <source>
        <dbReference type="ARBA" id="ARBA00012007"/>
    </source>
</evidence>
<dbReference type="InterPro" id="IPR002745">
    <property type="entry name" value="Ptrans_KptA/Tpt1"/>
</dbReference>
<evidence type="ECO:0000313" key="6">
    <source>
        <dbReference type="Proteomes" id="UP001189429"/>
    </source>
</evidence>
<evidence type="ECO:0000313" key="5">
    <source>
        <dbReference type="EMBL" id="CAK0815269.1"/>
    </source>
</evidence>
<reference evidence="5" key="1">
    <citation type="submission" date="2023-10" db="EMBL/GenBank/DDBJ databases">
        <authorList>
            <person name="Chen Y."/>
            <person name="Shah S."/>
            <person name="Dougan E. K."/>
            <person name="Thang M."/>
            <person name="Chan C."/>
        </authorList>
    </citation>
    <scope>NUCLEOTIDE SEQUENCE [LARGE SCALE GENOMIC DNA]</scope>
</reference>
<name>A0ABN9R9W4_9DINO</name>
<gene>
    <name evidence="5" type="ORF">PCOR1329_LOCUS18621</name>
</gene>
<comment type="function">
    <text evidence="1">Catalyzes the last step of tRNA splicing, the transfer of the splice junction 2'-phosphate from ligated tRNA to NAD to produce ADP-ribose 1''-2'' cyclic phosphate.</text>
</comment>
<comment type="catalytic activity">
    <reaction evidence="3">
        <text>2'-phospho-[ligated tRNA] + NAD(+) = mature tRNA + ADP-alpha-D-ribose 1'',2''-cyclic phosphate + nicotinamide</text>
        <dbReference type="Rhea" id="RHEA:23324"/>
        <dbReference type="Rhea" id="RHEA-COMP:11106"/>
        <dbReference type="Rhea" id="RHEA-COMP:11107"/>
        <dbReference type="ChEBI" id="CHEBI:17154"/>
        <dbReference type="ChEBI" id="CHEBI:57540"/>
        <dbReference type="ChEBI" id="CHEBI:76596"/>
        <dbReference type="ChEBI" id="CHEBI:82883"/>
        <dbReference type="ChEBI" id="CHEBI:85027"/>
        <dbReference type="EC" id="2.7.1.160"/>
    </reaction>
</comment>
<feature type="non-terminal residue" evidence="5">
    <location>
        <position position="253"/>
    </location>
</feature>
<organism evidence="5 6">
    <name type="scientific">Prorocentrum cordatum</name>
    <dbReference type="NCBI Taxonomy" id="2364126"/>
    <lineage>
        <taxon>Eukaryota</taxon>
        <taxon>Sar</taxon>
        <taxon>Alveolata</taxon>
        <taxon>Dinophyceae</taxon>
        <taxon>Prorocentrales</taxon>
        <taxon>Prorocentraceae</taxon>
        <taxon>Prorocentrum</taxon>
    </lineage>
</organism>
<accession>A0ABN9R9W4</accession>
<comment type="caution">
    <text evidence="5">The sequence shown here is derived from an EMBL/GenBank/DDBJ whole genome shotgun (WGS) entry which is preliminary data.</text>
</comment>
<protein>
    <recommendedName>
        <fullName evidence="2">2'-phosphotransferase</fullName>
        <ecNumber evidence="2">2.7.1.160</ecNumber>
    </recommendedName>
</protein>
<proteinExistence type="predicted"/>
<dbReference type="InterPro" id="IPR042080">
    <property type="entry name" value="RNA_2'-PTrans_N"/>
</dbReference>